<dbReference type="PANTHER" id="PTHR42781:SF4">
    <property type="entry name" value="SPERMIDINE_PUTRESCINE IMPORT ATP-BINDING PROTEIN POTA"/>
    <property type="match status" value="1"/>
</dbReference>
<dbReference type="PROSITE" id="PS00211">
    <property type="entry name" value="ABC_TRANSPORTER_1"/>
    <property type="match status" value="1"/>
</dbReference>
<comment type="caution">
    <text evidence="5">The sequence shown here is derived from an EMBL/GenBank/DDBJ whole genome shotgun (WGS) entry which is preliminary data.</text>
</comment>
<dbReference type="eggNOG" id="COG1126">
    <property type="taxonomic scope" value="Bacteria"/>
</dbReference>
<dbReference type="OrthoDB" id="9802264at2"/>
<evidence type="ECO:0000313" key="5">
    <source>
        <dbReference type="EMBL" id="KCV81836.1"/>
    </source>
</evidence>
<dbReference type="GO" id="GO:0016887">
    <property type="term" value="F:ATP hydrolysis activity"/>
    <property type="evidence" value="ECO:0007669"/>
    <property type="project" value="InterPro"/>
</dbReference>
<dbReference type="STRING" id="1461693.ATO10_10835"/>
<protein>
    <submittedName>
        <fullName evidence="5">ABC transporter ATP-binding protein</fullName>
    </submittedName>
</protein>
<dbReference type="RefSeq" id="WP_035251350.1">
    <property type="nucleotide sequence ID" value="NZ_AQQY01000006.1"/>
</dbReference>
<keyword evidence="2" id="KW-0547">Nucleotide-binding</keyword>
<dbReference type="InterPro" id="IPR017871">
    <property type="entry name" value="ABC_transporter-like_CS"/>
</dbReference>
<sequence>MTSILPLRAEGAELRFRGKLLVGPVDVSLGAKGVTIVLGPNGSGKTSLLRMLHGLECPSAGQVRWAVPMHETFEKQAFVFQSPIMMRRTVRDNLAYPLRLSGVARAEARDRADHWAARVGLQDALDRQATVLSGGEQQKLALARALIRDPQVLFLDEPCASLDGRATREIEETLVAAAAAGTRLVMSTHDMGQARRLADEVLFLLHGKVQAFGPARAFFDHPPSAQARAFIKGDIVE</sequence>
<feature type="domain" description="ABC transporter" evidence="4">
    <location>
        <begin position="7"/>
        <end position="231"/>
    </location>
</feature>
<keyword evidence="6" id="KW-1185">Reference proteome</keyword>
<organism evidence="5 6">
    <name type="scientific">Actibacterium atlanticum</name>
    <dbReference type="NCBI Taxonomy" id="1461693"/>
    <lineage>
        <taxon>Bacteria</taxon>
        <taxon>Pseudomonadati</taxon>
        <taxon>Pseudomonadota</taxon>
        <taxon>Alphaproteobacteria</taxon>
        <taxon>Rhodobacterales</taxon>
        <taxon>Roseobacteraceae</taxon>
        <taxon>Actibacterium</taxon>
    </lineage>
</organism>
<evidence type="ECO:0000259" key="4">
    <source>
        <dbReference type="PROSITE" id="PS50893"/>
    </source>
</evidence>
<dbReference type="InterPro" id="IPR003593">
    <property type="entry name" value="AAA+_ATPase"/>
</dbReference>
<reference evidence="5 6" key="1">
    <citation type="submission" date="2013-04" db="EMBL/GenBank/DDBJ databases">
        <title>Shimia sp. 22II-S11-Z10 Genome Sequencing.</title>
        <authorList>
            <person name="Lai Q."/>
            <person name="Li G."/>
            <person name="Shao Z."/>
        </authorList>
    </citation>
    <scope>NUCLEOTIDE SEQUENCE [LARGE SCALE GENOMIC DNA]</scope>
    <source>
        <strain evidence="6">22II-S11-Z10</strain>
    </source>
</reference>
<dbReference type="SUPFAM" id="SSF52540">
    <property type="entry name" value="P-loop containing nucleoside triphosphate hydrolases"/>
    <property type="match status" value="1"/>
</dbReference>
<dbReference type="InterPro" id="IPR003439">
    <property type="entry name" value="ABC_transporter-like_ATP-bd"/>
</dbReference>
<evidence type="ECO:0000256" key="3">
    <source>
        <dbReference type="ARBA" id="ARBA00022840"/>
    </source>
</evidence>
<dbReference type="EMBL" id="AQQY01000006">
    <property type="protein sequence ID" value="KCV81836.1"/>
    <property type="molecule type" value="Genomic_DNA"/>
</dbReference>
<dbReference type="Proteomes" id="UP000024836">
    <property type="component" value="Unassembled WGS sequence"/>
</dbReference>
<dbReference type="SMART" id="SM00382">
    <property type="entry name" value="AAA"/>
    <property type="match status" value="1"/>
</dbReference>
<accession>A0A058ZM01</accession>
<dbReference type="InterPro" id="IPR050093">
    <property type="entry name" value="ABC_SmlMolc_Importer"/>
</dbReference>
<proteinExistence type="predicted"/>
<gene>
    <name evidence="5" type="ORF">ATO10_10835</name>
</gene>
<dbReference type="Pfam" id="PF00005">
    <property type="entry name" value="ABC_tran"/>
    <property type="match status" value="1"/>
</dbReference>
<dbReference type="GO" id="GO:0005524">
    <property type="term" value="F:ATP binding"/>
    <property type="evidence" value="ECO:0007669"/>
    <property type="project" value="UniProtKB-KW"/>
</dbReference>
<dbReference type="PATRIC" id="fig|1461693.3.peg.2195"/>
<evidence type="ECO:0000313" key="6">
    <source>
        <dbReference type="Proteomes" id="UP000024836"/>
    </source>
</evidence>
<dbReference type="AlphaFoldDB" id="A0A058ZM01"/>
<dbReference type="InterPro" id="IPR027417">
    <property type="entry name" value="P-loop_NTPase"/>
</dbReference>
<dbReference type="Gene3D" id="3.40.50.300">
    <property type="entry name" value="P-loop containing nucleotide triphosphate hydrolases"/>
    <property type="match status" value="1"/>
</dbReference>
<keyword evidence="1" id="KW-0813">Transport</keyword>
<evidence type="ECO:0000256" key="2">
    <source>
        <dbReference type="ARBA" id="ARBA00022741"/>
    </source>
</evidence>
<evidence type="ECO:0000256" key="1">
    <source>
        <dbReference type="ARBA" id="ARBA00022448"/>
    </source>
</evidence>
<dbReference type="PROSITE" id="PS50893">
    <property type="entry name" value="ABC_TRANSPORTER_2"/>
    <property type="match status" value="1"/>
</dbReference>
<name>A0A058ZM01_9RHOB</name>
<keyword evidence="3 5" id="KW-0067">ATP-binding</keyword>
<dbReference type="PANTHER" id="PTHR42781">
    <property type="entry name" value="SPERMIDINE/PUTRESCINE IMPORT ATP-BINDING PROTEIN POTA"/>
    <property type="match status" value="1"/>
</dbReference>